<dbReference type="Pfam" id="PF12728">
    <property type="entry name" value="HTH_17"/>
    <property type="match status" value="1"/>
</dbReference>
<dbReference type="NCBIfam" id="TIGR01764">
    <property type="entry name" value="excise"/>
    <property type="match status" value="1"/>
</dbReference>
<sequence>MTLAIPEDDARLLYCVPDAMKFLSIKSKDTIYALMRTGRLRSVKEGRARKIPASALHEYVALLEREAGEQQ</sequence>
<keyword evidence="3" id="KW-1185">Reference proteome</keyword>
<dbReference type="InterPro" id="IPR010093">
    <property type="entry name" value="SinI_DNA-bd"/>
</dbReference>
<reference evidence="2 3" key="1">
    <citation type="submission" date="2023-07" db="EMBL/GenBank/DDBJ databases">
        <title>Sequencing the genomes of 1000 actinobacteria strains.</title>
        <authorList>
            <person name="Klenk H.-P."/>
        </authorList>
    </citation>
    <scope>NUCLEOTIDE SEQUENCE [LARGE SCALE GENOMIC DNA]</scope>
    <source>
        <strain evidence="2 3">DSM 41600</strain>
    </source>
</reference>
<evidence type="ECO:0000259" key="1">
    <source>
        <dbReference type="Pfam" id="PF12728"/>
    </source>
</evidence>
<dbReference type="Proteomes" id="UP001234880">
    <property type="component" value="Unassembled WGS sequence"/>
</dbReference>
<proteinExistence type="predicted"/>
<dbReference type="EMBL" id="JAURUE010000001">
    <property type="protein sequence ID" value="MDP9608850.1"/>
    <property type="molecule type" value="Genomic_DNA"/>
</dbReference>
<feature type="domain" description="Helix-turn-helix" evidence="1">
    <location>
        <begin position="16"/>
        <end position="60"/>
    </location>
</feature>
<dbReference type="InterPro" id="IPR041657">
    <property type="entry name" value="HTH_17"/>
</dbReference>
<gene>
    <name evidence="2" type="ORF">JOF35_001127</name>
</gene>
<accession>A0ABT9KK99</accession>
<name>A0ABT9KK99_9ACTN</name>
<organism evidence="2 3">
    <name type="scientific">Streptomyces demainii</name>
    <dbReference type="NCBI Taxonomy" id="588122"/>
    <lineage>
        <taxon>Bacteria</taxon>
        <taxon>Bacillati</taxon>
        <taxon>Actinomycetota</taxon>
        <taxon>Actinomycetes</taxon>
        <taxon>Kitasatosporales</taxon>
        <taxon>Streptomycetaceae</taxon>
        <taxon>Streptomyces</taxon>
    </lineage>
</organism>
<comment type="caution">
    <text evidence="2">The sequence shown here is derived from an EMBL/GenBank/DDBJ whole genome shotgun (WGS) entry which is preliminary data.</text>
</comment>
<protein>
    <submittedName>
        <fullName evidence="2">Excisionase family DNA binding protein</fullName>
    </submittedName>
</protein>
<dbReference type="RefSeq" id="WP_307110181.1">
    <property type="nucleotide sequence ID" value="NZ_JAURUE010000001.1"/>
</dbReference>
<evidence type="ECO:0000313" key="3">
    <source>
        <dbReference type="Proteomes" id="UP001234880"/>
    </source>
</evidence>
<evidence type="ECO:0000313" key="2">
    <source>
        <dbReference type="EMBL" id="MDP9608850.1"/>
    </source>
</evidence>